<evidence type="ECO:0000313" key="1">
    <source>
        <dbReference type="EMBL" id="DAD25024.1"/>
    </source>
</evidence>
<keyword evidence="2" id="KW-1185">Reference proteome</keyword>
<sequence>MADTLVEGTLEVEDMVDTLDMEEMVDTPVAVVTEEATADTVVVVAGGTMEAAADVAAPTSARRLTLRLKPTLKTKVSRALDWTLEWRLNTQYSILC</sequence>
<proteinExistence type="predicted"/>
<accession>A0A822XTS8</accession>
<dbReference type="Proteomes" id="UP000607653">
    <property type="component" value="Unassembled WGS sequence"/>
</dbReference>
<protein>
    <submittedName>
        <fullName evidence="1">Uncharacterized protein</fullName>
    </submittedName>
</protein>
<gene>
    <name evidence="1" type="ORF">HUJ06_026488</name>
</gene>
<dbReference type="AlphaFoldDB" id="A0A822XTS8"/>
<reference evidence="1 2" key="1">
    <citation type="journal article" date="2020" name="Mol. Biol. Evol.">
        <title>Distinct Expression and Methylation Patterns for Genes with Different Fates following a Single Whole-Genome Duplication in Flowering Plants.</title>
        <authorList>
            <person name="Shi T."/>
            <person name="Rahmani R.S."/>
            <person name="Gugger P.F."/>
            <person name="Wang M."/>
            <person name="Li H."/>
            <person name="Zhang Y."/>
            <person name="Li Z."/>
            <person name="Wang Q."/>
            <person name="Van de Peer Y."/>
            <person name="Marchal K."/>
            <person name="Chen J."/>
        </authorList>
    </citation>
    <scope>NUCLEOTIDE SEQUENCE [LARGE SCALE GENOMIC DNA]</scope>
    <source>
        <tissue evidence="1">Leaf</tissue>
    </source>
</reference>
<comment type="caution">
    <text evidence="1">The sequence shown here is derived from an EMBL/GenBank/DDBJ whole genome shotgun (WGS) entry which is preliminary data.</text>
</comment>
<dbReference type="EMBL" id="DUZY01000001">
    <property type="protein sequence ID" value="DAD25024.1"/>
    <property type="molecule type" value="Genomic_DNA"/>
</dbReference>
<name>A0A822XTS8_NELNU</name>
<evidence type="ECO:0000313" key="2">
    <source>
        <dbReference type="Proteomes" id="UP000607653"/>
    </source>
</evidence>
<organism evidence="1 2">
    <name type="scientific">Nelumbo nucifera</name>
    <name type="common">Sacred lotus</name>
    <dbReference type="NCBI Taxonomy" id="4432"/>
    <lineage>
        <taxon>Eukaryota</taxon>
        <taxon>Viridiplantae</taxon>
        <taxon>Streptophyta</taxon>
        <taxon>Embryophyta</taxon>
        <taxon>Tracheophyta</taxon>
        <taxon>Spermatophyta</taxon>
        <taxon>Magnoliopsida</taxon>
        <taxon>Proteales</taxon>
        <taxon>Nelumbonaceae</taxon>
        <taxon>Nelumbo</taxon>
    </lineage>
</organism>